<dbReference type="Proteomes" id="UP000315003">
    <property type="component" value="Chromosome"/>
</dbReference>
<accession>A0A517SPF9</accession>
<name>A0A517SPF9_9BACT</name>
<organism evidence="2 3">
    <name type="scientific">Stieleria bergensis</name>
    <dbReference type="NCBI Taxonomy" id="2528025"/>
    <lineage>
        <taxon>Bacteria</taxon>
        <taxon>Pseudomonadati</taxon>
        <taxon>Planctomycetota</taxon>
        <taxon>Planctomycetia</taxon>
        <taxon>Pirellulales</taxon>
        <taxon>Pirellulaceae</taxon>
        <taxon>Stieleria</taxon>
    </lineage>
</organism>
<evidence type="ECO:0000256" key="1">
    <source>
        <dbReference type="SAM" id="MobiDB-lite"/>
    </source>
</evidence>
<proteinExistence type="predicted"/>
<keyword evidence="3" id="KW-1185">Reference proteome</keyword>
<gene>
    <name evidence="2" type="ORF">SV7mr_04970</name>
</gene>
<feature type="region of interest" description="Disordered" evidence="1">
    <location>
        <begin position="48"/>
        <end position="78"/>
    </location>
</feature>
<dbReference type="RefSeq" id="WP_145268861.1">
    <property type="nucleotide sequence ID" value="NZ_CP036272.1"/>
</dbReference>
<reference evidence="2 3" key="1">
    <citation type="submission" date="2019-02" db="EMBL/GenBank/DDBJ databases">
        <title>Deep-cultivation of Planctomycetes and their phenomic and genomic characterization uncovers novel biology.</title>
        <authorList>
            <person name="Wiegand S."/>
            <person name="Jogler M."/>
            <person name="Boedeker C."/>
            <person name="Pinto D."/>
            <person name="Vollmers J."/>
            <person name="Rivas-Marin E."/>
            <person name="Kohn T."/>
            <person name="Peeters S.H."/>
            <person name="Heuer A."/>
            <person name="Rast P."/>
            <person name="Oberbeckmann S."/>
            <person name="Bunk B."/>
            <person name="Jeske O."/>
            <person name="Meyerdierks A."/>
            <person name="Storesund J.E."/>
            <person name="Kallscheuer N."/>
            <person name="Luecker S."/>
            <person name="Lage O.M."/>
            <person name="Pohl T."/>
            <person name="Merkel B.J."/>
            <person name="Hornburger P."/>
            <person name="Mueller R.-W."/>
            <person name="Bruemmer F."/>
            <person name="Labrenz M."/>
            <person name="Spormann A.M."/>
            <person name="Op den Camp H."/>
            <person name="Overmann J."/>
            <person name="Amann R."/>
            <person name="Jetten M.S.M."/>
            <person name="Mascher T."/>
            <person name="Medema M.H."/>
            <person name="Devos D.P."/>
            <person name="Kaster A.-K."/>
            <person name="Ovreas L."/>
            <person name="Rohde M."/>
            <person name="Galperin M.Y."/>
            <person name="Jogler C."/>
        </authorList>
    </citation>
    <scope>NUCLEOTIDE SEQUENCE [LARGE SCALE GENOMIC DNA]</scope>
    <source>
        <strain evidence="2 3">SV_7m_r</strain>
    </source>
</reference>
<dbReference type="EMBL" id="CP036272">
    <property type="protein sequence ID" value="QDT58008.1"/>
    <property type="molecule type" value="Genomic_DNA"/>
</dbReference>
<protein>
    <submittedName>
        <fullName evidence="2">Uncharacterized protein</fullName>
    </submittedName>
</protein>
<dbReference type="AlphaFoldDB" id="A0A517SPF9"/>
<evidence type="ECO:0000313" key="2">
    <source>
        <dbReference type="EMBL" id="QDT58008.1"/>
    </source>
</evidence>
<evidence type="ECO:0000313" key="3">
    <source>
        <dbReference type="Proteomes" id="UP000315003"/>
    </source>
</evidence>
<sequence length="92" mass="9893">MELLDENRRVLCLRAPIHSAQAAITPAATPMIDNNGATTDEQKIVPMKLDPASGMPLPNLKPSKPSHFNPPGQSNALSPRQYIATALNARPL</sequence>